<dbReference type="PANTHER" id="PTHR10039">
    <property type="entry name" value="AMELOGENIN"/>
    <property type="match status" value="1"/>
</dbReference>
<accession>A0ABR3WG84</accession>
<dbReference type="SUPFAM" id="SSF53474">
    <property type="entry name" value="alpha/beta-Hydrolases"/>
    <property type="match status" value="1"/>
</dbReference>
<evidence type="ECO:0000313" key="7">
    <source>
        <dbReference type="EMBL" id="KAL1860723.1"/>
    </source>
</evidence>
<protein>
    <recommendedName>
        <fullName evidence="9">DUF676 domain-containing protein</fullName>
    </recommendedName>
</protein>
<evidence type="ECO:0000256" key="2">
    <source>
        <dbReference type="ARBA" id="ARBA00022737"/>
    </source>
</evidence>
<dbReference type="InterPro" id="IPR027417">
    <property type="entry name" value="P-loop_NTPase"/>
</dbReference>
<dbReference type="EMBL" id="JAWRVE010000089">
    <property type="protein sequence ID" value="KAL1860723.1"/>
    <property type="molecule type" value="Genomic_DNA"/>
</dbReference>
<evidence type="ECO:0008006" key="9">
    <source>
        <dbReference type="Google" id="ProtNLM"/>
    </source>
</evidence>
<dbReference type="InterPro" id="IPR007751">
    <property type="entry name" value="DUF676_lipase-like"/>
</dbReference>
<feature type="domain" description="GPI inositol-deacylase winged helix" evidence="5">
    <location>
        <begin position="655"/>
        <end position="752"/>
    </location>
</feature>
<evidence type="ECO:0000259" key="6">
    <source>
        <dbReference type="Pfam" id="PF24883"/>
    </source>
</evidence>
<keyword evidence="8" id="KW-1185">Reference proteome</keyword>
<gene>
    <name evidence="7" type="ORF">Daus18300_009066</name>
</gene>
<feature type="region of interest" description="Disordered" evidence="3">
    <location>
        <begin position="920"/>
        <end position="939"/>
    </location>
</feature>
<evidence type="ECO:0000259" key="4">
    <source>
        <dbReference type="Pfam" id="PF05057"/>
    </source>
</evidence>
<dbReference type="Proteomes" id="UP001583177">
    <property type="component" value="Unassembled WGS sequence"/>
</dbReference>
<keyword evidence="2" id="KW-0677">Repeat</keyword>
<dbReference type="Gene3D" id="3.40.50.1820">
    <property type="entry name" value="alpha/beta hydrolase"/>
    <property type="match status" value="1"/>
</dbReference>
<comment type="caution">
    <text evidence="7">The sequence shown here is derived from an EMBL/GenBank/DDBJ whole genome shotgun (WGS) entry which is preliminary data.</text>
</comment>
<dbReference type="Gene3D" id="3.40.50.300">
    <property type="entry name" value="P-loop containing nucleotide triphosphate hydrolases"/>
    <property type="match status" value="1"/>
</dbReference>
<evidence type="ECO:0000256" key="1">
    <source>
        <dbReference type="ARBA" id="ARBA00007920"/>
    </source>
</evidence>
<name>A0ABR3WG84_9PEZI</name>
<organism evidence="7 8">
    <name type="scientific">Diaporthe australafricana</name>
    <dbReference type="NCBI Taxonomy" id="127596"/>
    <lineage>
        <taxon>Eukaryota</taxon>
        <taxon>Fungi</taxon>
        <taxon>Dikarya</taxon>
        <taxon>Ascomycota</taxon>
        <taxon>Pezizomycotina</taxon>
        <taxon>Sordariomycetes</taxon>
        <taxon>Sordariomycetidae</taxon>
        <taxon>Diaporthales</taxon>
        <taxon>Diaporthaceae</taxon>
        <taxon>Diaporthe</taxon>
    </lineage>
</organism>
<proteinExistence type="inferred from homology"/>
<evidence type="ECO:0000256" key="3">
    <source>
        <dbReference type="SAM" id="MobiDB-lite"/>
    </source>
</evidence>
<reference evidence="7 8" key="1">
    <citation type="journal article" date="2024" name="IMA Fungus">
        <title>IMA Genome - F19 : A genome assembly and annotation guide to empower mycologists, including annotated draft genome sequences of Ceratocystis pirilliformis, Diaporthe australafricana, Fusarium ophioides, Paecilomyces lecythidis, and Sporothrix stenoceras.</title>
        <authorList>
            <person name="Aylward J."/>
            <person name="Wilson A.M."/>
            <person name="Visagie C.M."/>
            <person name="Spraker J."/>
            <person name="Barnes I."/>
            <person name="Buitendag C."/>
            <person name="Ceriani C."/>
            <person name="Del Mar Angel L."/>
            <person name="du Plessis D."/>
            <person name="Fuchs T."/>
            <person name="Gasser K."/>
            <person name="Kramer D."/>
            <person name="Li W."/>
            <person name="Munsamy K."/>
            <person name="Piso A."/>
            <person name="Price J.L."/>
            <person name="Sonnekus B."/>
            <person name="Thomas C."/>
            <person name="van der Nest A."/>
            <person name="van Dijk A."/>
            <person name="van Heerden A."/>
            <person name="van Vuuren N."/>
            <person name="Yilmaz N."/>
            <person name="Duong T.A."/>
            <person name="van der Merwe N.A."/>
            <person name="Wingfield M.J."/>
            <person name="Wingfield B.D."/>
        </authorList>
    </citation>
    <scope>NUCLEOTIDE SEQUENCE [LARGE SCALE GENOMIC DNA]</scope>
    <source>
        <strain evidence="7 8">CMW 18300</strain>
    </source>
</reference>
<feature type="domain" description="Nephrocystin 3-like N-terminal" evidence="6">
    <location>
        <begin position="355"/>
        <end position="526"/>
    </location>
</feature>
<feature type="domain" description="DUF676" evidence="4">
    <location>
        <begin position="76"/>
        <end position="211"/>
    </location>
</feature>
<dbReference type="Pfam" id="PF24883">
    <property type="entry name" value="NPHP3_N"/>
    <property type="match status" value="1"/>
</dbReference>
<dbReference type="Pfam" id="PF05057">
    <property type="entry name" value="DUF676"/>
    <property type="match status" value="1"/>
</dbReference>
<dbReference type="InterPro" id="IPR029058">
    <property type="entry name" value="AB_hydrolase_fold"/>
</dbReference>
<evidence type="ECO:0000259" key="5">
    <source>
        <dbReference type="Pfam" id="PF22939"/>
    </source>
</evidence>
<evidence type="ECO:0000313" key="8">
    <source>
        <dbReference type="Proteomes" id="UP001583177"/>
    </source>
</evidence>
<dbReference type="InterPro" id="IPR054471">
    <property type="entry name" value="GPIID_WHD"/>
</dbReference>
<sequence>MKNPWKGPFTTPLCRSTAAPPPHQNPMMLMNLCANAAENLNRMKKFFQGGTPAKSRDHGLEVLDDKAPEAEGIVDVVAVHGLNGHYENTWTWTAAGDKTSEGSSTNWLRDVLPNEELVKARVMAFSYNSSVQSSKSTSDVYVFADQLLEHLMAKRGEKGEQKRPIVFICHSLGGIVVKQALNRAAENSRYKAAILYRVFGIFFFGTPHRGSELAPLGSIISRALRAGALGSHTNSQLVKELDRKSTSLSHISNSFKEHGHKIRIVSFVETEKMDWLGCLVVDRDSATLGWHNEIVVPIDGNHRNICRFSGPKDPRITPVLSNIKEMFRAIHKEHLSKVNGKRNVAHARNPIAVEGTCSWILQHEKLKAWENSPQRSLLWISADAGCGKSVLTSYLINHYQKYAEADTNVCYFFFKDDNAEQSDAVVGMSAILNQLYLANQKVLDETLEYLNGFDDGLKNVPNLWKIFEESLKCAGDSSTTICLLDGLDECEGKSREQLLRSIERYFMKQPRKKDGKHKLKMLVLSRPDNSIKIRFDRHTQHRSITNAATGHPISAIVRLRGEDESGAISKDIELVVREAIADLIDKGLPFDLLENVERDLITRADRTFLWATLIIQLLKDKVVEGASMKEMDAILRSRDIYSIYTALLESKVGTGSVAKEKARKMLSLILGAMRPLTVDDLNIALAIKPDHDTFTESAAGRKPSRRTFQSTEYKIVYPAENHIKSVCGHFVRIIHQKVYLVHQTAREFLLDEASLRGLETIPIGIKAHEELWDFSDSEPEDGWSRIGSDPEFGHSTESMTVTSGIGSEWQHTLSLENCHALLLEAYDDKGRSPNLGGSSEEQQDLLIEILALEPGLSGFGRNLTSRVDFTKAYEAGISKLQLLSCNPSRIRNLVFPMKADETGTVSLDFGLAERGGVTGHLDRHSRPLLAHSQQATKKT</sequence>
<comment type="similarity">
    <text evidence="1">Belongs to the putative lipase ROG1 family.</text>
</comment>
<dbReference type="Pfam" id="PF22939">
    <property type="entry name" value="WHD_GPIID"/>
    <property type="match status" value="1"/>
</dbReference>
<dbReference type="InterPro" id="IPR056884">
    <property type="entry name" value="NPHP3-like_N"/>
</dbReference>